<dbReference type="Proteomes" id="UP001263371">
    <property type="component" value="Unassembled WGS sequence"/>
</dbReference>
<name>A0ABU3T2V9_9MICO</name>
<evidence type="ECO:0008006" key="4">
    <source>
        <dbReference type="Google" id="ProtNLM"/>
    </source>
</evidence>
<evidence type="ECO:0000313" key="3">
    <source>
        <dbReference type="Proteomes" id="UP001263371"/>
    </source>
</evidence>
<feature type="transmembrane region" description="Helical" evidence="1">
    <location>
        <begin position="38"/>
        <end position="59"/>
    </location>
</feature>
<keyword evidence="1" id="KW-0472">Membrane</keyword>
<dbReference type="RefSeq" id="WP_315993021.1">
    <property type="nucleotide sequence ID" value="NZ_JAWDIS010000001.1"/>
</dbReference>
<keyword evidence="3" id="KW-1185">Reference proteome</keyword>
<feature type="transmembrane region" description="Helical" evidence="1">
    <location>
        <begin position="98"/>
        <end position="118"/>
    </location>
</feature>
<comment type="caution">
    <text evidence="2">The sequence shown here is derived from an EMBL/GenBank/DDBJ whole genome shotgun (WGS) entry which is preliminary data.</text>
</comment>
<reference evidence="2 3" key="1">
    <citation type="submission" date="2023-09" db="EMBL/GenBank/DDBJ databases">
        <title>Microbacterium fusihabitans sp. nov., Microbacterium phycihabitans sp. nov., and Microbacterium cervinum sp. nov., isolated from dried seaweeds of beach.</title>
        <authorList>
            <person name="Lee S.D."/>
        </authorList>
    </citation>
    <scope>NUCLEOTIDE SEQUENCE [LARGE SCALE GENOMIC DNA]</scope>
    <source>
        <strain evidence="2 3">KSW4-17</strain>
    </source>
</reference>
<accession>A0ABU3T2V9</accession>
<organism evidence="2 3">
    <name type="scientific">Microbacterium galbum</name>
    <dbReference type="NCBI Taxonomy" id="3075994"/>
    <lineage>
        <taxon>Bacteria</taxon>
        <taxon>Bacillati</taxon>
        <taxon>Actinomycetota</taxon>
        <taxon>Actinomycetes</taxon>
        <taxon>Micrococcales</taxon>
        <taxon>Microbacteriaceae</taxon>
        <taxon>Microbacterium</taxon>
    </lineage>
</organism>
<feature type="transmembrane region" description="Helical" evidence="1">
    <location>
        <begin position="162"/>
        <end position="183"/>
    </location>
</feature>
<keyword evidence="1" id="KW-1133">Transmembrane helix</keyword>
<keyword evidence="1" id="KW-0812">Transmembrane</keyword>
<dbReference type="EMBL" id="JAWDIS010000001">
    <property type="protein sequence ID" value="MDU0365713.1"/>
    <property type="molecule type" value="Genomic_DNA"/>
</dbReference>
<sequence>MSGGRRLIEVRGALGHPLVWAVVCGLAAVPLLGTAFDFGGFLLCLAAGWLVAHAVVRALMTLRSLALSFSLHIGLAAAAGVALYALTQHAAPAPVDAAIVTAASYAAVPAAGWVWLTLIGRVSGLVRADSARRAARLVTPEWERSGDVWELRLPVVPLRLSTYRLVLGILIGGGGGALIAFVVGFSDVAMRMSPLLIVIVLGWLVGLPVYGGLLLIARSRTVDARVRVSADRMVVERMPEGAPIVDRGLAELRSLRWAASEAPTRVELRPVDGPGLVLLFGLSHRPAGMAATLPELPSGLRRRLTDAGLSARETRGRGGDDVLARDQAASAALRSGGVPRR</sequence>
<proteinExistence type="predicted"/>
<gene>
    <name evidence="2" type="ORF">RWH45_00720</name>
</gene>
<feature type="transmembrane region" description="Helical" evidence="1">
    <location>
        <begin position="66"/>
        <end position="86"/>
    </location>
</feature>
<evidence type="ECO:0000313" key="2">
    <source>
        <dbReference type="EMBL" id="MDU0365713.1"/>
    </source>
</evidence>
<feature type="transmembrane region" description="Helical" evidence="1">
    <location>
        <begin position="12"/>
        <end position="32"/>
    </location>
</feature>
<feature type="transmembrane region" description="Helical" evidence="1">
    <location>
        <begin position="195"/>
        <end position="217"/>
    </location>
</feature>
<protein>
    <recommendedName>
        <fullName evidence="4">DUF2244 domain-containing protein</fullName>
    </recommendedName>
</protein>
<evidence type="ECO:0000256" key="1">
    <source>
        <dbReference type="SAM" id="Phobius"/>
    </source>
</evidence>